<evidence type="ECO:0000313" key="2">
    <source>
        <dbReference type="Proteomes" id="UP000095558"/>
    </source>
</evidence>
<proteinExistence type="predicted"/>
<evidence type="ECO:0008006" key="3">
    <source>
        <dbReference type="Google" id="ProtNLM"/>
    </source>
</evidence>
<sequence length="117" mass="13672">MSDSIRLVELAKSLIKETFIYAQDAHEFLFKDYRNEKNEFISGILLNRAISSYTCLKSFYYSNLNELEDSRVEDILHTFDTFSNEFLNNLSSGHSHQWTDIEFEAFKKSVVDLIGDI</sequence>
<dbReference type="RefSeq" id="WP_055276466.1">
    <property type="nucleotide sequence ID" value="NZ_CYZV01000018.1"/>
</dbReference>
<evidence type="ECO:0000313" key="1">
    <source>
        <dbReference type="EMBL" id="CUO24770.1"/>
    </source>
</evidence>
<name>A0A174DLL5_9CLOT</name>
<dbReference type="AlphaFoldDB" id="A0A174DLL5"/>
<dbReference type="OrthoDB" id="2113013at2"/>
<dbReference type="Proteomes" id="UP000095558">
    <property type="component" value="Unassembled WGS sequence"/>
</dbReference>
<accession>A0A174DLL5</accession>
<organism evidence="1 2">
    <name type="scientific">Clostridium disporicum</name>
    <dbReference type="NCBI Taxonomy" id="84024"/>
    <lineage>
        <taxon>Bacteria</taxon>
        <taxon>Bacillati</taxon>
        <taxon>Bacillota</taxon>
        <taxon>Clostridia</taxon>
        <taxon>Eubacteriales</taxon>
        <taxon>Clostridiaceae</taxon>
        <taxon>Clostridium</taxon>
    </lineage>
</organism>
<reference evidence="1 2" key="1">
    <citation type="submission" date="2015-09" db="EMBL/GenBank/DDBJ databases">
        <authorList>
            <consortium name="Pathogen Informatics"/>
        </authorList>
    </citation>
    <scope>NUCLEOTIDE SEQUENCE [LARGE SCALE GENOMIC DNA]</scope>
    <source>
        <strain evidence="1 2">2789STDY5834855</strain>
    </source>
</reference>
<dbReference type="EMBL" id="CYZV01000018">
    <property type="protein sequence ID" value="CUO24770.1"/>
    <property type="molecule type" value="Genomic_DNA"/>
</dbReference>
<protein>
    <recommendedName>
        <fullName evidence="3">HEPN domain-containing protein</fullName>
    </recommendedName>
</protein>
<gene>
    <name evidence="1" type="ORF">ERS852470_01815</name>
</gene>